<dbReference type="RefSeq" id="WP_114282296.1">
    <property type="nucleotide sequence ID" value="NZ_PSYR01000001.1"/>
</dbReference>
<dbReference type="AlphaFoldDB" id="A0A368HHD1"/>
<organism evidence="2 3">
    <name type="scientific">Acidiferrobacter thiooxydans</name>
    <dbReference type="NCBI Taxonomy" id="163359"/>
    <lineage>
        <taxon>Bacteria</taxon>
        <taxon>Pseudomonadati</taxon>
        <taxon>Pseudomonadota</taxon>
        <taxon>Gammaproteobacteria</taxon>
        <taxon>Acidiferrobacterales</taxon>
        <taxon>Acidiferrobacteraceae</taxon>
        <taxon>Acidiferrobacter</taxon>
    </lineage>
</organism>
<reference evidence="2 3" key="1">
    <citation type="submission" date="2018-02" db="EMBL/GenBank/DDBJ databases">
        <title>Insights into the biology of acidophilic members of the Acidiferrobacteraceae family derived from comparative genomic analyses.</title>
        <authorList>
            <person name="Issotta F."/>
            <person name="Thyssen C."/>
            <person name="Mena C."/>
            <person name="Moya A."/>
            <person name="Bellenberg S."/>
            <person name="Sproer C."/>
            <person name="Covarrubias P.C."/>
            <person name="Sand W."/>
            <person name="Quatrini R."/>
            <person name="Vera M."/>
        </authorList>
    </citation>
    <scope>NUCLEOTIDE SEQUENCE [LARGE SCALE GENOMIC DNA]</scope>
    <source>
        <strain evidence="3">m-1</strain>
    </source>
</reference>
<dbReference type="PROSITE" id="PS01097">
    <property type="entry name" value="HUPF_HYPC"/>
    <property type="match status" value="1"/>
</dbReference>
<dbReference type="FunFam" id="2.30.30.140:FF:000022">
    <property type="entry name" value="Hydrogenase assembly chaperone HybG"/>
    <property type="match status" value="1"/>
</dbReference>
<accession>A0A368HHD1</accession>
<sequence length="81" mass="8494">MCLAVPMRVERVLADDLAVVEIGGVRKTVSLALVDGVAEGDYVIVHVGFALTRLNADEARKTLDLFAEIAQVAGTGSLEGP</sequence>
<dbReference type="GO" id="GO:0005506">
    <property type="term" value="F:iron ion binding"/>
    <property type="evidence" value="ECO:0007669"/>
    <property type="project" value="TreeGrafter"/>
</dbReference>
<dbReference type="SUPFAM" id="SSF159127">
    <property type="entry name" value="HupF/HypC-like"/>
    <property type="match status" value="1"/>
</dbReference>
<evidence type="ECO:0000256" key="1">
    <source>
        <dbReference type="ARBA" id="ARBA00006018"/>
    </source>
</evidence>
<dbReference type="GO" id="GO:0051604">
    <property type="term" value="P:protein maturation"/>
    <property type="evidence" value="ECO:0007669"/>
    <property type="project" value="TreeGrafter"/>
</dbReference>
<dbReference type="InterPro" id="IPR019812">
    <property type="entry name" value="Hydgase_assmbl_chp_CS"/>
</dbReference>
<dbReference type="EMBL" id="PSYR01000001">
    <property type="protein sequence ID" value="RCN58782.1"/>
    <property type="molecule type" value="Genomic_DNA"/>
</dbReference>
<comment type="caution">
    <text evidence="2">The sequence shown here is derived from an EMBL/GenBank/DDBJ whole genome shotgun (WGS) entry which is preliminary data.</text>
</comment>
<dbReference type="PANTHER" id="PTHR35177">
    <property type="entry name" value="HYDROGENASE MATURATION FACTOR HYBG"/>
    <property type="match status" value="1"/>
</dbReference>
<dbReference type="PANTHER" id="PTHR35177:SF2">
    <property type="entry name" value="HYDROGENASE MATURATION FACTOR HYBG"/>
    <property type="match status" value="1"/>
</dbReference>
<dbReference type="Proteomes" id="UP000253250">
    <property type="component" value="Unassembled WGS sequence"/>
</dbReference>
<proteinExistence type="inferred from homology"/>
<dbReference type="PRINTS" id="PR00445">
    <property type="entry name" value="HUPFHYPC"/>
</dbReference>
<comment type="similarity">
    <text evidence="1">Belongs to the HupF/HypC family.</text>
</comment>
<evidence type="ECO:0000313" key="2">
    <source>
        <dbReference type="EMBL" id="RCN58782.1"/>
    </source>
</evidence>
<name>A0A368HHD1_9GAMM</name>
<dbReference type="NCBIfam" id="TIGR00074">
    <property type="entry name" value="hypC_hupF"/>
    <property type="match status" value="1"/>
</dbReference>
<dbReference type="GO" id="GO:1902670">
    <property type="term" value="F:carbon dioxide binding"/>
    <property type="evidence" value="ECO:0007669"/>
    <property type="project" value="TreeGrafter"/>
</dbReference>
<evidence type="ECO:0000313" key="3">
    <source>
        <dbReference type="Proteomes" id="UP000253250"/>
    </source>
</evidence>
<gene>
    <name evidence="2" type="primary">hypC</name>
    <name evidence="2" type="ORF">C4900_03205</name>
</gene>
<dbReference type="Gene3D" id="2.30.30.140">
    <property type="match status" value="1"/>
</dbReference>
<keyword evidence="3" id="KW-1185">Reference proteome</keyword>
<dbReference type="InterPro" id="IPR001109">
    <property type="entry name" value="Hydrogenase_HupF/HypC"/>
</dbReference>
<dbReference type="OrthoDB" id="9806017at2"/>
<protein>
    <submittedName>
        <fullName evidence="2">HypC/HybG/HupF family hydrogenase formation chaperone</fullName>
    </submittedName>
</protein>
<dbReference type="Pfam" id="PF01455">
    <property type="entry name" value="HupF_HypC"/>
    <property type="match status" value="1"/>
</dbReference>